<evidence type="ECO:0000256" key="1">
    <source>
        <dbReference type="SAM" id="MobiDB-lite"/>
    </source>
</evidence>
<dbReference type="OrthoDB" id="10467000at2759"/>
<feature type="region of interest" description="Disordered" evidence="1">
    <location>
        <begin position="1"/>
        <end position="85"/>
    </location>
</feature>
<dbReference type="AlphaFoldDB" id="A0A0U5GSU6"/>
<reference evidence="3" key="1">
    <citation type="journal article" date="2016" name="Genome Announc.">
        <title>Draft genome sequences of fungus Aspergillus calidoustus.</title>
        <authorList>
            <person name="Horn F."/>
            <person name="Linde J."/>
            <person name="Mattern D.J."/>
            <person name="Walther G."/>
            <person name="Guthke R."/>
            <person name="Scherlach K."/>
            <person name="Martin K."/>
            <person name="Brakhage A.A."/>
            <person name="Petzke L."/>
            <person name="Valiante V."/>
        </authorList>
    </citation>
    <scope>NUCLEOTIDE SEQUENCE [LARGE SCALE GENOMIC DNA]</scope>
    <source>
        <strain evidence="3">SF006504</strain>
    </source>
</reference>
<name>A0A0U5GSU6_ASPCI</name>
<protein>
    <submittedName>
        <fullName evidence="2">Uncharacterized protein</fullName>
    </submittedName>
</protein>
<sequence>MSKKRPLGAASPTGNTKKRRPVAKEKDARKASPSPSDSVSPPRDQPDAPSFPRDHDLPITASSSSIRTQSALEEPSTSSVSVAKSSSASADIPCIECAKRAFQECNDGVIRPNYCVFDDPSEDCMRCVDKEEDCEPLPQPFRSLYSRLQAMNPDFEALAAAEDFGKELQNRHDAILQENSVATQLKVLNRTLLLLLNDRRESASKERLGEEHLVEWIRGWENAEKRLEQKHGL</sequence>
<gene>
    <name evidence="2" type="ORF">ASPCAL09325</name>
</gene>
<accession>A0A0U5GSU6</accession>
<feature type="compositionally biased region" description="Low complexity" evidence="1">
    <location>
        <begin position="32"/>
        <end position="42"/>
    </location>
</feature>
<dbReference type="EMBL" id="CDMC01000007">
    <property type="protein sequence ID" value="CEN62693.1"/>
    <property type="molecule type" value="Genomic_DNA"/>
</dbReference>
<evidence type="ECO:0000313" key="3">
    <source>
        <dbReference type="Proteomes" id="UP000054771"/>
    </source>
</evidence>
<proteinExistence type="predicted"/>
<organism evidence="2 3">
    <name type="scientific">Aspergillus calidoustus</name>
    <dbReference type="NCBI Taxonomy" id="454130"/>
    <lineage>
        <taxon>Eukaryota</taxon>
        <taxon>Fungi</taxon>
        <taxon>Dikarya</taxon>
        <taxon>Ascomycota</taxon>
        <taxon>Pezizomycotina</taxon>
        <taxon>Eurotiomycetes</taxon>
        <taxon>Eurotiomycetidae</taxon>
        <taxon>Eurotiales</taxon>
        <taxon>Aspergillaceae</taxon>
        <taxon>Aspergillus</taxon>
        <taxon>Aspergillus subgen. Nidulantes</taxon>
    </lineage>
</organism>
<feature type="compositionally biased region" description="Low complexity" evidence="1">
    <location>
        <begin position="76"/>
        <end position="85"/>
    </location>
</feature>
<evidence type="ECO:0000313" key="2">
    <source>
        <dbReference type="EMBL" id="CEN62693.1"/>
    </source>
</evidence>
<feature type="compositionally biased region" description="Polar residues" evidence="1">
    <location>
        <begin position="60"/>
        <end position="71"/>
    </location>
</feature>
<keyword evidence="3" id="KW-1185">Reference proteome</keyword>
<dbReference type="Proteomes" id="UP000054771">
    <property type="component" value="Unassembled WGS sequence"/>
</dbReference>